<keyword evidence="6" id="KW-1133">Transmembrane helix</keyword>
<dbReference type="InterPro" id="IPR004090">
    <property type="entry name" value="Chemotax_Me-accpt_rcpt"/>
</dbReference>
<evidence type="ECO:0000256" key="2">
    <source>
        <dbReference type="ARBA" id="ARBA00022500"/>
    </source>
</evidence>
<proteinExistence type="inferred from homology"/>
<comment type="subcellular location">
    <subcellularLocation>
        <location evidence="1">Membrane</location>
    </subcellularLocation>
</comment>
<dbReference type="SUPFAM" id="SSF158472">
    <property type="entry name" value="HAMP domain-like"/>
    <property type="match status" value="1"/>
</dbReference>
<dbReference type="Pfam" id="PF00672">
    <property type="entry name" value="HAMP"/>
    <property type="match status" value="1"/>
</dbReference>
<dbReference type="Pfam" id="PF00015">
    <property type="entry name" value="MCPsignal"/>
    <property type="match status" value="1"/>
</dbReference>
<dbReference type="GO" id="GO:0004888">
    <property type="term" value="F:transmembrane signaling receptor activity"/>
    <property type="evidence" value="ECO:0007669"/>
    <property type="project" value="InterPro"/>
</dbReference>
<dbReference type="PROSITE" id="PS50885">
    <property type="entry name" value="HAMP"/>
    <property type="match status" value="2"/>
</dbReference>
<feature type="domain" description="Methyl-accepting transducer" evidence="7">
    <location>
        <begin position="459"/>
        <end position="688"/>
    </location>
</feature>
<evidence type="ECO:0000313" key="9">
    <source>
        <dbReference type="EMBL" id="OXT02350.1"/>
    </source>
</evidence>
<dbReference type="RefSeq" id="WP_094076306.1">
    <property type="nucleotide sequence ID" value="NZ_NBYO01000001.1"/>
</dbReference>
<dbReference type="GO" id="GO:0005886">
    <property type="term" value="C:plasma membrane"/>
    <property type="evidence" value="ECO:0007669"/>
    <property type="project" value="TreeGrafter"/>
</dbReference>
<dbReference type="Proteomes" id="UP000215405">
    <property type="component" value="Unassembled WGS sequence"/>
</dbReference>
<dbReference type="CDD" id="cd11386">
    <property type="entry name" value="MCP_signal"/>
    <property type="match status" value="1"/>
</dbReference>
<dbReference type="InterPro" id="IPR051310">
    <property type="entry name" value="MCP_chemotaxis"/>
</dbReference>
<sequence length="715" mass="77753">MLKLWKTLGIRSQISLGFLPLILLMSFLSINAVWGVNGVSSLFSSYRDTAEDSLIVAHADYQFGTMRRAVKAFEGDPSEEVVTSFETSLDALRADEAVLSERFYEQAEFWDLLTHLQELVETYAENFETLVELESRRGLLQAKVDDFGPWTSIALHDIMRSAWRNDNTEALYRAVAVNEALTSSLYAAERFAKSNDLAVYEEAQAHLAEATGRFDALRESLFRSIQINRALSARTLLDNYGQRLVDLKDTVVAKQAINTETLAPIDAEMSAAFDDLRNGIAESQRAFGSQAETMADSAMMSTITISLAVIVFGLLLAYIVGRMIARTVRQLADVTEEIAHGNHEVSVGGAEHRHELGAMARSLKVFQENDRARQQAEHEAAESRERAEEERQRHEAQRLREAEILQNTLDEIAAALDRLAAGDLTVRLGPVDERYDIIRTQFNEAVAALDSALVSVVGSAGSIYNGLGEISTAASELARRTEQQAASLEQTVTSLSEVAAAVDQTADGASNAQRSAEIAQRNAQEGGRIVDDTIVAMSSIEKSSNEIGQIIGVIDDIAFQTNLLALNAGVEAARAGEAGDGFAVVAQEVRQLAQRSAEAAKEIKKLITNSGAQVKQGVGLATASGESLKTIMAEIAQVTEAVSEIAESTKEQSVSLRDVSDSANKMDEMTQHNAAMVEETTAAANTLLGETAQLTEMVGRFDVSDMEDDQQWMAA</sequence>
<feature type="region of interest" description="Disordered" evidence="5">
    <location>
        <begin position="369"/>
        <end position="395"/>
    </location>
</feature>
<accession>A0A231V2H3</accession>
<gene>
    <name evidence="9" type="ORF">B7H23_05470</name>
</gene>
<reference evidence="10" key="1">
    <citation type="journal article" date="2017" name="Int. J. Syst. Evol. Microbiol.">
        <title>Notoacmeibacter marinus gen. nov., sp. nov., isolated from the gut of a limpet and proposal of Notoacmeibacteraceae fam. nov. in the order Rhizobiales of the class Alphaproteobacteria.</title>
        <authorList>
            <person name="Huang Z."/>
            <person name="Guo F."/>
            <person name="Lai Q."/>
        </authorList>
    </citation>
    <scope>NUCLEOTIDE SEQUENCE [LARGE SCALE GENOMIC DNA]</scope>
    <source>
        <strain evidence="10">XMTR2A4</strain>
    </source>
</reference>
<protein>
    <recommendedName>
        <fullName evidence="11">Methyl-accepting chemotaxis protein</fullName>
    </recommendedName>
</protein>
<evidence type="ECO:0000256" key="4">
    <source>
        <dbReference type="PROSITE-ProRule" id="PRU00284"/>
    </source>
</evidence>
<dbReference type="SMART" id="SM01358">
    <property type="entry name" value="HBM"/>
    <property type="match status" value="1"/>
</dbReference>
<dbReference type="Gene3D" id="1.10.287.950">
    <property type="entry name" value="Methyl-accepting chemotaxis protein"/>
    <property type="match status" value="1"/>
</dbReference>
<dbReference type="PROSITE" id="PS50111">
    <property type="entry name" value="CHEMOTAXIS_TRANSDUC_2"/>
    <property type="match status" value="1"/>
</dbReference>
<dbReference type="InterPro" id="IPR032255">
    <property type="entry name" value="HBM"/>
</dbReference>
<dbReference type="FunFam" id="1.10.287.950:FF:000001">
    <property type="entry name" value="Methyl-accepting chemotaxis sensory transducer"/>
    <property type="match status" value="1"/>
</dbReference>
<evidence type="ECO:0000259" key="7">
    <source>
        <dbReference type="PROSITE" id="PS50111"/>
    </source>
</evidence>
<keyword evidence="6" id="KW-0472">Membrane</keyword>
<organism evidence="9 10">
    <name type="scientific">Notoacmeibacter marinus</name>
    <dbReference type="NCBI Taxonomy" id="1876515"/>
    <lineage>
        <taxon>Bacteria</taxon>
        <taxon>Pseudomonadati</taxon>
        <taxon>Pseudomonadota</taxon>
        <taxon>Alphaproteobacteria</taxon>
        <taxon>Hyphomicrobiales</taxon>
        <taxon>Notoacmeibacteraceae</taxon>
        <taxon>Notoacmeibacter</taxon>
    </lineage>
</organism>
<evidence type="ECO:0000256" key="5">
    <source>
        <dbReference type="SAM" id="MobiDB-lite"/>
    </source>
</evidence>
<keyword evidence="4" id="KW-0807">Transducer</keyword>
<dbReference type="AlphaFoldDB" id="A0A231V2H3"/>
<dbReference type="GO" id="GO:0007165">
    <property type="term" value="P:signal transduction"/>
    <property type="evidence" value="ECO:0007669"/>
    <property type="project" value="UniProtKB-KW"/>
</dbReference>
<dbReference type="SUPFAM" id="SSF58104">
    <property type="entry name" value="Methyl-accepting chemotaxis protein (MCP) signaling domain"/>
    <property type="match status" value="1"/>
</dbReference>
<keyword evidence="2" id="KW-0145">Chemotaxis</keyword>
<evidence type="ECO:0000259" key="8">
    <source>
        <dbReference type="PROSITE" id="PS50885"/>
    </source>
</evidence>
<keyword evidence="6" id="KW-0812">Transmembrane</keyword>
<dbReference type="GO" id="GO:0006935">
    <property type="term" value="P:chemotaxis"/>
    <property type="evidence" value="ECO:0007669"/>
    <property type="project" value="UniProtKB-KW"/>
</dbReference>
<dbReference type="SMART" id="SM00283">
    <property type="entry name" value="MA"/>
    <property type="match status" value="1"/>
</dbReference>
<comment type="caution">
    <text evidence="9">The sequence shown here is derived from an EMBL/GenBank/DDBJ whole genome shotgun (WGS) entry which is preliminary data.</text>
</comment>
<evidence type="ECO:0000256" key="1">
    <source>
        <dbReference type="ARBA" id="ARBA00004370"/>
    </source>
</evidence>
<dbReference type="SMART" id="SM00304">
    <property type="entry name" value="HAMP"/>
    <property type="match status" value="2"/>
</dbReference>
<dbReference type="PRINTS" id="PR00260">
    <property type="entry name" value="CHEMTRNSDUCR"/>
</dbReference>
<comment type="similarity">
    <text evidence="3">Belongs to the methyl-accepting chemotaxis (MCP) protein family.</text>
</comment>
<feature type="domain" description="HAMP" evidence="8">
    <location>
        <begin position="322"/>
        <end position="375"/>
    </location>
</feature>
<keyword evidence="10" id="KW-1185">Reference proteome</keyword>
<dbReference type="InterPro" id="IPR003660">
    <property type="entry name" value="HAMP_dom"/>
</dbReference>
<evidence type="ECO:0000256" key="3">
    <source>
        <dbReference type="ARBA" id="ARBA00029447"/>
    </source>
</evidence>
<name>A0A231V2H3_9HYPH</name>
<dbReference type="OrthoDB" id="3378718at2"/>
<dbReference type="EMBL" id="NBYO01000001">
    <property type="protein sequence ID" value="OXT02350.1"/>
    <property type="molecule type" value="Genomic_DNA"/>
</dbReference>
<dbReference type="InterPro" id="IPR004089">
    <property type="entry name" value="MCPsignal_dom"/>
</dbReference>
<feature type="domain" description="HAMP" evidence="8">
    <location>
        <begin position="403"/>
        <end position="454"/>
    </location>
</feature>
<dbReference type="Gene3D" id="6.10.340.10">
    <property type="match status" value="1"/>
</dbReference>
<evidence type="ECO:0000313" key="10">
    <source>
        <dbReference type="Proteomes" id="UP000215405"/>
    </source>
</evidence>
<evidence type="ECO:0008006" key="11">
    <source>
        <dbReference type="Google" id="ProtNLM"/>
    </source>
</evidence>
<feature type="transmembrane region" description="Helical" evidence="6">
    <location>
        <begin position="298"/>
        <end position="320"/>
    </location>
</feature>
<dbReference type="PANTHER" id="PTHR43531">
    <property type="entry name" value="PROTEIN ICFG"/>
    <property type="match status" value="1"/>
</dbReference>
<dbReference type="PANTHER" id="PTHR43531:SF11">
    <property type="entry name" value="METHYL-ACCEPTING CHEMOTAXIS PROTEIN 3"/>
    <property type="match status" value="1"/>
</dbReference>
<evidence type="ECO:0000256" key="6">
    <source>
        <dbReference type="SAM" id="Phobius"/>
    </source>
</evidence>